<organism evidence="3 4">
    <name type="scientific">Bifidobacterium simiarum</name>
    <dbReference type="NCBI Taxonomy" id="2045441"/>
    <lineage>
        <taxon>Bacteria</taxon>
        <taxon>Bacillati</taxon>
        <taxon>Actinomycetota</taxon>
        <taxon>Actinomycetes</taxon>
        <taxon>Bifidobacteriales</taxon>
        <taxon>Bifidobacteriaceae</taxon>
        <taxon>Bifidobacterium</taxon>
    </lineage>
</organism>
<evidence type="ECO:0000313" key="4">
    <source>
        <dbReference type="Proteomes" id="UP000231451"/>
    </source>
</evidence>
<keyword evidence="3" id="KW-0131">Cell cycle</keyword>
<dbReference type="OrthoDB" id="3239773at2"/>
<keyword evidence="4" id="KW-1185">Reference proteome</keyword>
<feature type="compositionally biased region" description="Low complexity" evidence="2">
    <location>
        <begin position="161"/>
        <end position="183"/>
    </location>
</feature>
<evidence type="ECO:0000256" key="1">
    <source>
        <dbReference type="SAM" id="Coils"/>
    </source>
</evidence>
<feature type="region of interest" description="Disordered" evidence="2">
    <location>
        <begin position="1"/>
        <end position="183"/>
    </location>
</feature>
<dbReference type="RefSeq" id="WP_100512254.1">
    <property type="nucleotide sequence ID" value="NZ_PEBK01000002.1"/>
</dbReference>
<proteinExistence type="predicted"/>
<evidence type="ECO:0000256" key="2">
    <source>
        <dbReference type="SAM" id="MobiDB-lite"/>
    </source>
</evidence>
<accession>A0A2M9HFW7</accession>
<protein>
    <submittedName>
        <fullName evidence="3">Cell division protein</fullName>
    </submittedName>
</protein>
<dbReference type="GO" id="GO:0051301">
    <property type="term" value="P:cell division"/>
    <property type="evidence" value="ECO:0007669"/>
    <property type="project" value="UniProtKB-KW"/>
</dbReference>
<keyword evidence="1" id="KW-0175">Coiled coil</keyword>
<evidence type="ECO:0000313" key="3">
    <source>
        <dbReference type="EMBL" id="PJM75720.1"/>
    </source>
</evidence>
<comment type="caution">
    <text evidence="3">The sequence shown here is derived from an EMBL/GenBank/DDBJ whole genome shotgun (WGS) entry which is preliminary data.</text>
</comment>
<keyword evidence="3" id="KW-0132">Cell division</keyword>
<reference evidence="3 4" key="1">
    <citation type="submission" date="2017-10" db="EMBL/GenBank/DDBJ databases">
        <title>Draft genome sequences of strains TRE 1, TRE 9, TRE H and TRI 7, isolated from tamarins, belonging to four potential novel Bifidobacterium species.</title>
        <authorList>
            <person name="Mattarelli P."/>
            <person name="Modesto M."/>
            <person name="Puglisi E."/>
            <person name="Morelli L."/>
            <person name="Spezio C."/>
            <person name="Bonetti A."/>
            <person name="Sandri C."/>
        </authorList>
    </citation>
    <scope>NUCLEOTIDE SEQUENCE [LARGE SCALE GENOMIC DNA]</scope>
    <source>
        <strain evidence="4">TRI7</strain>
    </source>
</reference>
<dbReference type="Proteomes" id="UP000231451">
    <property type="component" value="Unassembled WGS sequence"/>
</dbReference>
<feature type="compositionally biased region" description="Gly residues" evidence="2">
    <location>
        <begin position="84"/>
        <end position="104"/>
    </location>
</feature>
<gene>
    <name evidence="3" type="ORF">CSQ87_02175</name>
</gene>
<feature type="coiled-coil region" evidence="1">
    <location>
        <begin position="255"/>
        <end position="282"/>
    </location>
</feature>
<feature type="compositionally biased region" description="Basic and acidic residues" evidence="2">
    <location>
        <begin position="1"/>
        <end position="10"/>
    </location>
</feature>
<name>A0A2M9HFW7_9BIFI</name>
<dbReference type="AlphaFoldDB" id="A0A2M9HFW7"/>
<dbReference type="EMBL" id="PEBK01000002">
    <property type="protein sequence ID" value="PJM75720.1"/>
    <property type="molecule type" value="Genomic_DNA"/>
</dbReference>
<sequence length="384" mass="41189">MNDFRGHVPDADDTGDSVVARQMNGRDEAIVDLDDSTHITSVSARQASAARPVPAEAAMPVNDPSAARPRLNLPGLENLPDLPGLGGQGTGANGPAAGGTGYPGGDDLDDATRHSTPRQPVGQPVGGYGYGAGYDDPQDTQLAQPAQSGQPAQTEYAAQSQYPTQTAADQTAPAQTADRTTTQLPRNIQAFLEDDEDEELATKNQFTTVFDVLERMETLVEDSKSSFFSGGQVRVDREELTGLIRELKSKLPVQLERASALMRESERRLENAQSQASSIVASAQSRAATIVREANEQAQFLVGQENVVALATERARSILDTAQTKADRLTQGADRYSASVLNELLNQLDKATHGVQSGLDVLAERQKEAAQRLPHLSDDDYPRQ</sequence>
<feature type="compositionally biased region" description="Low complexity" evidence="2">
    <location>
        <begin position="47"/>
        <end position="60"/>
    </location>
</feature>
<feature type="compositionally biased region" description="Polar residues" evidence="2">
    <location>
        <begin position="140"/>
        <end position="160"/>
    </location>
</feature>